<evidence type="ECO:0000313" key="11">
    <source>
        <dbReference type="Proteomes" id="UP000581087"/>
    </source>
</evidence>
<dbReference type="GO" id="GO:0005886">
    <property type="term" value="C:plasma membrane"/>
    <property type="evidence" value="ECO:0007669"/>
    <property type="project" value="UniProtKB-SubCell"/>
</dbReference>
<dbReference type="AlphaFoldDB" id="A0A4V1R2P6"/>
<evidence type="ECO:0000256" key="6">
    <source>
        <dbReference type="RuleBase" id="RU363076"/>
    </source>
</evidence>
<dbReference type="EMBL" id="JACCBI010000001">
    <property type="protein sequence ID" value="NYD67953.1"/>
    <property type="molecule type" value="Genomic_DNA"/>
</dbReference>
<dbReference type="RefSeq" id="WP_129172151.1">
    <property type="nucleotide sequence ID" value="NZ_JACCBI010000001.1"/>
</dbReference>
<keyword evidence="5 6" id="KW-0472">Membrane</keyword>
<evidence type="ECO:0000256" key="1">
    <source>
        <dbReference type="ARBA" id="ARBA00004370"/>
    </source>
</evidence>
<feature type="transmembrane region" description="Helical" evidence="6">
    <location>
        <begin position="56"/>
        <end position="76"/>
    </location>
</feature>
<dbReference type="EMBL" id="SDPM01000001">
    <property type="protein sequence ID" value="RXZ87886.1"/>
    <property type="molecule type" value="Genomic_DNA"/>
</dbReference>
<evidence type="ECO:0000313" key="10">
    <source>
        <dbReference type="Proteomes" id="UP000292686"/>
    </source>
</evidence>
<evidence type="ECO:0000313" key="9">
    <source>
        <dbReference type="EMBL" id="RXZ87886.1"/>
    </source>
</evidence>
<protein>
    <recommendedName>
        <fullName evidence="6">SURF1-like protein</fullName>
    </recommendedName>
</protein>
<reference evidence="8 11" key="2">
    <citation type="submission" date="2020-07" db="EMBL/GenBank/DDBJ databases">
        <title>Sequencing the genomes of 1000 actinobacteria strains.</title>
        <authorList>
            <person name="Klenk H.-P."/>
        </authorList>
    </citation>
    <scope>NUCLEOTIDE SEQUENCE [LARGE SCALE GENOMIC DNA]</scope>
    <source>
        <strain evidence="8 11">DSM 23870</strain>
    </source>
</reference>
<evidence type="ECO:0000256" key="2">
    <source>
        <dbReference type="ARBA" id="ARBA00007165"/>
    </source>
</evidence>
<dbReference type="OrthoDB" id="9807214at2"/>
<keyword evidence="6" id="KW-1003">Cell membrane</keyword>
<dbReference type="PROSITE" id="PS50895">
    <property type="entry name" value="SURF1"/>
    <property type="match status" value="1"/>
</dbReference>
<dbReference type="PANTHER" id="PTHR23427">
    <property type="entry name" value="SURFEIT LOCUS PROTEIN"/>
    <property type="match status" value="1"/>
</dbReference>
<reference evidence="9 10" key="1">
    <citation type="submission" date="2019-01" db="EMBL/GenBank/DDBJ databases">
        <title>Agromyces.</title>
        <authorList>
            <person name="Li J."/>
        </authorList>
    </citation>
    <scope>NUCLEOTIDE SEQUENCE [LARGE SCALE GENOMIC DNA]</scope>
    <source>
        <strain evidence="9 10">DSM 23870</strain>
    </source>
</reference>
<keyword evidence="3 6" id="KW-0812">Transmembrane</keyword>
<evidence type="ECO:0000256" key="3">
    <source>
        <dbReference type="ARBA" id="ARBA00022692"/>
    </source>
</evidence>
<comment type="similarity">
    <text evidence="2 6">Belongs to the SURF1 family.</text>
</comment>
<accession>A0A4V1R2P6</accession>
<dbReference type="CDD" id="cd06662">
    <property type="entry name" value="SURF1"/>
    <property type="match status" value="1"/>
</dbReference>
<gene>
    <name evidence="8" type="ORF">BJ972_002472</name>
    <name evidence="9" type="ORF">ESP50_01405</name>
</gene>
<dbReference type="InterPro" id="IPR002994">
    <property type="entry name" value="Surf1/Shy1"/>
</dbReference>
<evidence type="ECO:0000256" key="5">
    <source>
        <dbReference type="ARBA" id="ARBA00023136"/>
    </source>
</evidence>
<feature type="transmembrane region" description="Helical" evidence="6">
    <location>
        <begin position="264"/>
        <end position="283"/>
    </location>
</feature>
<feature type="region of interest" description="Disordered" evidence="7">
    <location>
        <begin position="344"/>
        <end position="404"/>
    </location>
</feature>
<comment type="caution">
    <text evidence="9">The sequence shown here is derived from an EMBL/GenBank/DDBJ whole genome shotgun (WGS) entry which is preliminary data.</text>
</comment>
<evidence type="ECO:0000256" key="7">
    <source>
        <dbReference type="SAM" id="MobiDB-lite"/>
    </source>
</evidence>
<keyword evidence="10" id="KW-1185">Reference proteome</keyword>
<evidence type="ECO:0000256" key="4">
    <source>
        <dbReference type="ARBA" id="ARBA00022989"/>
    </source>
</evidence>
<keyword evidence="4 6" id="KW-1133">Transmembrane helix</keyword>
<dbReference type="Proteomes" id="UP000581087">
    <property type="component" value="Unassembled WGS sequence"/>
</dbReference>
<dbReference type="PANTHER" id="PTHR23427:SF2">
    <property type="entry name" value="SURFEIT LOCUS PROTEIN 1"/>
    <property type="match status" value="1"/>
</dbReference>
<dbReference type="Proteomes" id="UP000292686">
    <property type="component" value="Unassembled WGS sequence"/>
</dbReference>
<dbReference type="InterPro" id="IPR045214">
    <property type="entry name" value="Surf1/Surf4"/>
</dbReference>
<comment type="subcellular location">
    <subcellularLocation>
        <location evidence="6">Cell membrane</location>
        <topology evidence="6">Multi-pass membrane protein</topology>
    </subcellularLocation>
    <subcellularLocation>
        <location evidence="1">Membrane</location>
    </subcellularLocation>
</comment>
<feature type="region of interest" description="Disordered" evidence="7">
    <location>
        <begin position="296"/>
        <end position="320"/>
    </location>
</feature>
<proteinExistence type="inferred from homology"/>
<feature type="compositionally biased region" description="Basic and acidic residues" evidence="7">
    <location>
        <begin position="296"/>
        <end position="314"/>
    </location>
</feature>
<feature type="compositionally biased region" description="Acidic residues" evidence="7">
    <location>
        <begin position="382"/>
        <end position="395"/>
    </location>
</feature>
<dbReference type="Pfam" id="PF02104">
    <property type="entry name" value="SURF1"/>
    <property type="match status" value="1"/>
</dbReference>
<sequence length="404" mass="43050">MTEGTATGVASPGADLEPKRRGELVTPLAQQPRPAAVYDTVTEGMTGWRFLRTGRWIAYLAAAILFAVICMFLANWQFSRGQQVSTDNAIASANFDATPVAIDEALPELDSYDATVNWQRVEATGVYRSGDELLVRNRFHEGNKGFEVITPLDLSDGTTLIVNRGWVAASAADDTTPEAIPAAPRGEVDVVVRLRPTEAPRGSAVSAGSTVSSITLSTIGETVDGELYTGAYGLLDTQQPPGDAGLTPIQTEAPREDAAMHYSYAVQWPIFAVIGFVAFGLGARREYRRLNIDDPREQERANERARKDATKPFTDEELEDESLDGYLSLARWGGSRGLPGAASRIAVGGSTRPADRAIGGEAGTASAAPAEPIVYRIHSVDDGGDAADDAGPADDAEPRQLESP</sequence>
<name>A0A4V1R2P6_9MICO</name>
<evidence type="ECO:0000313" key="8">
    <source>
        <dbReference type="EMBL" id="NYD67953.1"/>
    </source>
</evidence>
<organism evidence="9 10">
    <name type="scientific">Agromyces atrinae</name>
    <dbReference type="NCBI Taxonomy" id="592376"/>
    <lineage>
        <taxon>Bacteria</taxon>
        <taxon>Bacillati</taxon>
        <taxon>Actinomycetota</taxon>
        <taxon>Actinomycetes</taxon>
        <taxon>Micrococcales</taxon>
        <taxon>Microbacteriaceae</taxon>
        <taxon>Agromyces</taxon>
    </lineage>
</organism>